<protein>
    <recommendedName>
        <fullName evidence="6">VWA-like domain-containing protein</fullName>
    </recommendedName>
</protein>
<accession>A0A9D2RDD8</accession>
<evidence type="ECO:0000313" key="4">
    <source>
        <dbReference type="EMBL" id="HJD41321.1"/>
    </source>
</evidence>
<dbReference type="InterPro" id="IPR025154">
    <property type="entry name" value="Put_metallopeptidase_dom"/>
</dbReference>
<dbReference type="Proteomes" id="UP000823850">
    <property type="component" value="Unassembled WGS sequence"/>
</dbReference>
<evidence type="ECO:0000313" key="5">
    <source>
        <dbReference type="Proteomes" id="UP000823850"/>
    </source>
</evidence>
<feature type="region of interest" description="Disordered" evidence="1">
    <location>
        <begin position="185"/>
        <end position="226"/>
    </location>
</feature>
<reference evidence="4" key="2">
    <citation type="submission" date="2021-04" db="EMBL/GenBank/DDBJ databases">
        <authorList>
            <person name="Gilroy R."/>
        </authorList>
    </citation>
    <scope>NUCLEOTIDE SEQUENCE</scope>
    <source>
        <strain evidence="4">ChiW19-6364</strain>
    </source>
</reference>
<dbReference type="PANTHER" id="PTHR38730:SF1">
    <property type="entry name" value="SLL7028 PROTEIN"/>
    <property type="match status" value="1"/>
</dbReference>
<evidence type="ECO:0000256" key="1">
    <source>
        <dbReference type="SAM" id="MobiDB-lite"/>
    </source>
</evidence>
<dbReference type="EMBL" id="DWUX01000253">
    <property type="protein sequence ID" value="HJD41321.1"/>
    <property type="molecule type" value="Genomic_DNA"/>
</dbReference>
<proteinExistence type="predicted"/>
<organism evidence="4 5">
    <name type="scientific">Candidatus Blautia stercoripullorum</name>
    <dbReference type="NCBI Taxonomy" id="2838502"/>
    <lineage>
        <taxon>Bacteria</taxon>
        <taxon>Bacillati</taxon>
        <taxon>Bacillota</taxon>
        <taxon>Clostridia</taxon>
        <taxon>Lachnospirales</taxon>
        <taxon>Lachnospiraceae</taxon>
        <taxon>Blautia</taxon>
    </lineage>
</organism>
<dbReference type="InterPro" id="IPR018698">
    <property type="entry name" value="VWA-like_dom"/>
</dbReference>
<dbReference type="AlphaFoldDB" id="A0A9D2RDD8"/>
<dbReference type="PANTHER" id="PTHR38730">
    <property type="entry name" value="SLL7028 PROTEIN"/>
    <property type="match status" value="1"/>
</dbReference>
<feature type="domain" description="Putative metallopeptidase" evidence="3">
    <location>
        <begin position="23"/>
        <end position="213"/>
    </location>
</feature>
<dbReference type="Pfam" id="PF09967">
    <property type="entry name" value="DUF2201"/>
    <property type="match status" value="1"/>
</dbReference>
<reference evidence="4" key="1">
    <citation type="journal article" date="2021" name="PeerJ">
        <title>Extensive microbial diversity within the chicken gut microbiome revealed by metagenomics and culture.</title>
        <authorList>
            <person name="Gilroy R."/>
            <person name="Ravi A."/>
            <person name="Getino M."/>
            <person name="Pursley I."/>
            <person name="Horton D.L."/>
            <person name="Alikhan N.F."/>
            <person name="Baker D."/>
            <person name="Gharbi K."/>
            <person name="Hall N."/>
            <person name="Watson M."/>
            <person name="Adriaenssens E.M."/>
            <person name="Foster-Nyarko E."/>
            <person name="Jarju S."/>
            <person name="Secka A."/>
            <person name="Antonio M."/>
            <person name="Oren A."/>
            <person name="Chaudhuri R.R."/>
            <person name="La Ragione R."/>
            <person name="Hildebrand F."/>
            <person name="Pallen M.J."/>
        </authorList>
    </citation>
    <scope>NUCLEOTIDE SEQUENCE</scope>
    <source>
        <strain evidence="4">ChiW19-6364</strain>
    </source>
</reference>
<gene>
    <name evidence="4" type="ORF">H9913_15000</name>
</gene>
<sequence>MDRETQKRRENLGIRILQNCRNELYSYFPYLDGAFAGLRYCPEEKAGTIGTDGEFLYFSPSYLIRAYGENPRSILRGYLHILLHCLYLHPFYGEIFPGGEKGDRVLWNLACDMWVEEIIEREQIPGLSPGREPVREQCFWLMRGQKLSAEKLYYMLAGGRFPYTFKELCQAFSFDDPRFWEKGKREKRGAGTRKKWEELRSLTGQKKQQKKKRAGTQKGSGEEEMEARPQGKFDYRKFLKRFAVPREEVELDTESFDYIFYNLGMERYGNTPLIEPLEYKEVNRLEELVIAIDTSSSCSEETVRGFLGETYRILEEKENFFRKMKVYLIQCDSCIQDVKVIHSEEEWKAYSKNIKIRGRGGTDFRPVFHYISRQQEKKEIRNLKALIYFTDGDGIYPQSRPEYETAFVFLEKNARMDRVPDWAYKLLVPAKTGKQEEEL</sequence>
<comment type="caution">
    <text evidence="4">The sequence shown here is derived from an EMBL/GenBank/DDBJ whole genome shotgun (WGS) entry which is preliminary data.</text>
</comment>
<evidence type="ECO:0000259" key="2">
    <source>
        <dbReference type="Pfam" id="PF09967"/>
    </source>
</evidence>
<dbReference type="Pfam" id="PF13203">
    <property type="entry name" value="DUF2201_N"/>
    <property type="match status" value="1"/>
</dbReference>
<feature type="domain" description="VWA-like" evidence="2">
    <location>
        <begin position="288"/>
        <end position="423"/>
    </location>
</feature>
<evidence type="ECO:0008006" key="6">
    <source>
        <dbReference type="Google" id="ProtNLM"/>
    </source>
</evidence>
<evidence type="ECO:0000259" key="3">
    <source>
        <dbReference type="Pfam" id="PF13203"/>
    </source>
</evidence>
<name>A0A9D2RDD8_9FIRM</name>